<proteinExistence type="predicted"/>
<name>A0AAI8XQ01_MYCME</name>
<evidence type="ECO:0000313" key="1">
    <source>
        <dbReference type="EMBL" id="BDY30388.1"/>
    </source>
</evidence>
<reference evidence="1" key="1">
    <citation type="submission" date="2023-03" db="EMBL/GenBank/DDBJ databases">
        <title>Draft genome sequence of a Mycolicibacterium mageritense strain H4_3_1 isolated from a hybrid biological-inorganic system reactor.</title>
        <authorList>
            <person name="Feng X."/>
            <person name="Kazama D."/>
            <person name="Sato K."/>
            <person name="Kobayashi H."/>
        </authorList>
    </citation>
    <scope>NUCLEOTIDE SEQUENCE</scope>
    <source>
        <strain evidence="1">H4_3_1</strain>
    </source>
</reference>
<dbReference type="EMBL" id="AP027452">
    <property type="protein sequence ID" value="BDY30388.1"/>
    <property type="molecule type" value="Genomic_DNA"/>
</dbReference>
<dbReference type="Proteomes" id="UP001241092">
    <property type="component" value="Chromosome"/>
</dbReference>
<dbReference type="SUPFAM" id="SSF56784">
    <property type="entry name" value="HAD-like"/>
    <property type="match status" value="1"/>
</dbReference>
<organism evidence="1 2">
    <name type="scientific">Mycolicibacterium mageritense</name>
    <name type="common">Mycobacterium mageritense</name>
    <dbReference type="NCBI Taxonomy" id="53462"/>
    <lineage>
        <taxon>Bacteria</taxon>
        <taxon>Bacillati</taxon>
        <taxon>Actinomycetota</taxon>
        <taxon>Actinomycetes</taxon>
        <taxon>Mycobacteriales</taxon>
        <taxon>Mycobacteriaceae</taxon>
        <taxon>Mycolicibacterium</taxon>
    </lineage>
</organism>
<protein>
    <submittedName>
        <fullName evidence="1">Uncharacterized protein</fullName>
    </submittedName>
</protein>
<dbReference type="AlphaFoldDB" id="A0AAI8XQ01"/>
<gene>
    <name evidence="1" type="ORF">hbim_04331</name>
</gene>
<sequence>MQTITIAFDIDGTLRDNTITDAYVANERIRTLLIILAGMKNTRIMLWSGGGAPYARRAADAMGITKYVDEYGDKGYGGYDADGKPIFYTDLKPDIAFDDIEEFGLATFNLIVQEKGFTPGYSPPERRGT</sequence>
<accession>A0AAI8XQ01</accession>
<dbReference type="RefSeq" id="WP_073914864.1">
    <property type="nucleotide sequence ID" value="NZ_AP027452.1"/>
</dbReference>
<dbReference type="InterPro" id="IPR036412">
    <property type="entry name" value="HAD-like_sf"/>
</dbReference>
<evidence type="ECO:0000313" key="2">
    <source>
        <dbReference type="Proteomes" id="UP001241092"/>
    </source>
</evidence>